<proteinExistence type="predicted"/>
<gene>
    <name evidence="1" type="ORF">DPMN_020859</name>
</gene>
<dbReference type="AlphaFoldDB" id="A0A9D4NLX6"/>
<protein>
    <submittedName>
        <fullName evidence="1">Uncharacterized protein</fullName>
    </submittedName>
</protein>
<keyword evidence="2" id="KW-1185">Reference proteome</keyword>
<comment type="caution">
    <text evidence="1">The sequence shown here is derived from an EMBL/GenBank/DDBJ whole genome shotgun (WGS) entry which is preliminary data.</text>
</comment>
<sequence>MFVESIHSRCNLTGCDQTYSPWPSSHIPVIHHLVLLVQQLDPLILRVCDQHLPISQNTYAFNTTFI</sequence>
<accession>A0A9D4NLX6</accession>
<dbReference type="EMBL" id="JAIWYP010000001">
    <property type="protein sequence ID" value="KAH3896681.1"/>
    <property type="molecule type" value="Genomic_DNA"/>
</dbReference>
<evidence type="ECO:0000313" key="2">
    <source>
        <dbReference type="Proteomes" id="UP000828390"/>
    </source>
</evidence>
<dbReference type="Proteomes" id="UP000828390">
    <property type="component" value="Unassembled WGS sequence"/>
</dbReference>
<reference evidence="1" key="1">
    <citation type="journal article" date="2019" name="bioRxiv">
        <title>The Genome of the Zebra Mussel, Dreissena polymorpha: A Resource for Invasive Species Research.</title>
        <authorList>
            <person name="McCartney M.A."/>
            <person name="Auch B."/>
            <person name="Kono T."/>
            <person name="Mallez S."/>
            <person name="Zhang Y."/>
            <person name="Obille A."/>
            <person name="Becker A."/>
            <person name="Abrahante J.E."/>
            <person name="Garbe J."/>
            <person name="Badalamenti J.P."/>
            <person name="Herman A."/>
            <person name="Mangelson H."/>
            <person name="Liachko I."/>
            <person name="Sullivan S."/>
            <person name="Sone E.D."/>
            <person name="Koren S."/>
            <person name="Silverstein K.A.T."/>
            <person name="Beckman K.B."/>
            <person name="Gohl D.M."/>
        </authorList>
    </citation>
    <scope>NUCLEOTIDE SEQUENCE</scope>
    <source>
        <strain evidence="1">Duluth1</strain>
        <tissue evidence="1">Whole animal</tissue>
    </source>
</reference>
<name>A0A9D4NLX6_DREPO</name>
<evidence type="ECO:0000313" key="1">
    <source>
        <dbReference type="EMBL" id="KAH3896681.1"/>
    </source>
</evidence>
<organism evidence="1 2">
    <name type="scientific">Dreissena polymorpha</name>
    <name type="common">Zebra mussel</name>
    <name type="synonym">Mytilus polymorpha</name>
    <dbReference type="NCBI Taxonomy" id="45954"/>
    <lineage>
        <taxon>Eukaryota</taxon>
        <taxon>Metazoa</taxon>
        <taxon>Spiralia</taxon>
        <taxon>Lophotrochozoa</taxon>
        <taxon>Mollusca</taxon>
        <taxon>Bivalvia</taxon>
        <taxon>Autobranchia</taxon>
        <taxon>Heteroconchia</taxon>
        <taxon>Euheterodonta</taxon>
        <taxon>Imparidentia</taxon>
        <taxon>Neoheterodontei</taxon>
        <taxon>Myida</taxon>
        <taxon>Dreissenoidea</taxon>
        <taxon>Dreissenidae</taxon>
        <taxon>Dreissena</taxon>
    </lineage>
</organism>
<reference evidence="1" key="2">
    <citation type="submission" date="2020-11" db="EMBL/GenBank/DDBJ databases">
        <authorList>
            <person name="McCartney M.A."/>
            <person name="Auch B."/>
            <person name="Kono T."/>
            <person name="Mallez S."/>
            <person name="Becker A."/>
            <person name="Gohl D.M."/>
            <person name="Silverstein K.A.T."/>
            <person name="Koren S."/>
            <person name="Bechman K.B."/>
            <person name="Herman A."/>
            <person name="Abrahante J.E."/>
            <person name="Garbe J."/>
        </authorList>
    </citation>
    <scope>NUCLEOTIDE SEQUENCE</scope>
    <source>
        <strain evidence="1">Duluth1</strain>
        <tissue evidence="1">Whole animal</tissue>
    </source>
</reference>